<feature type="transmembrane region" description="Helical" evidence="22">
    <location>
        <begin position="344"/>
        <end position="365"/>
    </location>
</feature>
<feature type="transmembrane region" description="Helical" evidence="22">
    <location>
        <begin position="306"/>
        <end position="332"/>
    </location>
</feature>
<keyword evidence="6" id="KW-0808">Transferase</keyword>
<evidence type="ECO:0000256" key="12">
    <source>
        <dbReference type="ARBA" id="ARBA00023306"/>
    </source>
</evidence>
<feature type="transmembrane region" description="Helical" evidence="22">
    <location>
        <begin position="269"/>
        <end position="294"/>
    </location>
</feature>
<dbReference type="PANTHER" id="PTHR30474:SF2">
    <property type="entry name" value="PEPTIDOGLYCAN GLYCOSYLTRANSFERASE FTSW-RELATED"/>
    <property type="match status" value="1"/>
</dbReference>
<evidence type="ECO:0000256" key="2">
    <source>
        <dbReference type="ARBA" id="ARBA00004752"/>
    </source>
</evidence>
<evidence type="ECO:0000256" key="20">
    <source>
        <dbReference type="ARBA" id="ARBA00049902"/>
    </source>
</evidence>
<evidence type="ECO:0000256" key="13">
    <source>
        <dbReference type="ARBA" id="ARBA00023316"/>
    </source>
</evidence>
<evidence type="ECO:0000256" key="6">
    <source>
        <dbReference type="ARBA" id="ARBA00022679"/>
    </source>
</evidence>
<feature type="transmembrane region" description="Helical" evidence="22">
    <location>
        <begin position="194"/>
        <end position="213"/>
    </location>
</feature>
<dbReference type="InterPro" id="IPR013437">
    <property type="entry name" value="FtsW"/>
</dbReference>
<comment type="pathway">
    <text evidence="2">Cell wall biogenesis; peptidoglycan biosynthesis.</text>
</comment>
<dbReference type="RefSeq" id="WP_406788250.1">
    <property type="nucleotide sequence ID" value="NZ_JBJIAA010000011.1"/>
</dbReference>
<feature type="transmembrane region" description="Helical" evidence="22">
    <location>
        <begin position="170"/>
        <end position="187"/>
    </location>
</feature>
<comment type="similarity">
    <text evidence="16">Belongs to the SEDS family. FtsW subfamily.</text>
</comment>
<evidence type="ECO:0000313" key="23">
    <source>
        <dbReference type="EMBL" id="MFL0251599.1"/>
    </source>
</evidence>
<keyword evidence="13" id="KW-0961">Cell wall biogenesis/degradation</keyword>
<evidence type="ECO:0000256" key="3">
    <source>
        <dbReference type="ARBA" id="ARBA00022475"/>
    </source>
</evidence>
<evidence type="ECO:0000256" key="16">
    <source>
        <dbReference type="ARBA" id="ARBA00038053"/>
    </source>
</evidence>
<sequence>MAKPKLFQKVEVDFILLATVLLLVAIGVVMVYSASSYSALNSSQYKNDDMFFLKKQGFAAVVGLIALFTMEKIDYHKLKKVTGIIIVITVILLLVVLMFPAINGAKRWIPIPGFNLQPSEIAKYAVVVVLAKAIEKNGNRIKKFFPNFLVYLVVAAFFAGLVYIEHNLSIATVIMVVSIIIMFVGGAKIKHIASVLACGVIPLGIFFTMSVGYRQTRFLAFQNPWKYSQSYGYQTCQSLLALGSGGLKGLGLGQSRQKCYYIPEPYNDFIFSIIGEELGLIGCVFIIMLFLILIQRGIRIAMRSKDMYGTLLAVGITSVIAVQAIINVAVVTNSMPVTGVPLPFISYGGSSIVFNLIAVGVLLNISSQTS</sequence>
<keyword evidence="7 22" id="KW-0812">Transmembrane</keyword>
<comment type="caution">
    <text evidence="23">The sequence shown here is derived from an EMBL/GenBank/DDBJ whole genome shotgun (WGS) entry which is preliminary data.</text>
</comment>
<dbReference type="NCBIfam" id="TIGR02614">
    <property type="entry name" value="ftsW"/>
    <property type="match status" value="1"/>
</dbReference>
<evidence type="ECO:0000256" key="14">
    <source>
        <dbReference type="ARBA" id="ARBA00032370"/>
    </source>
</evidence>
<reference evidence="23 24" key="1">
    <citation type="submission" date="2024-11" db="EMBL/GenBank/DDBJ databases">
        <authorList>
            <person name="Heng Y.C."/>
            <person name="Lim A.C.H."/>
            <person name="Lee J.K.Y."/>
            <person name="Kittelmann S."/>
        </authorList>
    </citation>
    <scope>NUCLEOTIDE SEQUENCE [LARGE SCALE GENOMIC DNA]</scope>
    <source>
        <strain evidence="23 24">WILCCON 0114</strain>
    </source>
</reference>
<evidence type="ECO:0000256" key="10">
    <source>
        <dbReference type="ARBA" id="ARBA00022989"/>
    </source>
</evidence>
<evidence type="ECO:0000256" key="5">
    <source>
        <dbReference type="ARBA" id="ARBA00022676"/>
    </source>
</evidence>
<keyword evidence="12" id="KW-0131">Cell cycle</keyword>
<feature type="transmembrane region" description="Helical" evidence="22">
    <location>
        <begin position="81"/>
        <end position="102"/>
    </location>
</feature>
<keyword evidence="24" id="KW-1185">Reference proteome</keyword>
<accession>A0ABW8TGE2</accession>
<keyword evidence="10 22" id="KW-1133">Transmembrane helix</keyword>
<evidence type="ECO:0000256" key="22">
    <source>
        <dbReference type="SAM" id="Phobius"/>
    </source>
</evidence>
<dbReference type="InterPro" id="IPR001182">
    <property type="entry name" value="FtsW/RodA"/>
</dbReference>
<evidence type="ECO:0000256" key="15">
    <source>
        <dbReference type="ARBA" id="ARBA00033270"/>
    </source>
</evidence>
<feature type="transmembrane region" description="Helical" evidence="22">
    <location>
        <begin position="144"/>
        <end position="164"/>
    </location>
</feature>
<keyword evidence="11 22" id="KW-0472">Membrane</keyword>
<feature type="transmembrane region" description="Helical" evidence="22">
    <location>
        <begin position="52"/>
        <end position="69"/>
    </location>
</feature>
<keyword evidence="5" id="KW-0328">Glycosyltransferase</keyword>
<dbReference type="Pfam" id="PF01098">
    <property type="entry name" value="FTSW_RODA_SPOVE"/>
    <property type="match status" value="1"/>
</dbReference>
<dbReference type="PANTHER" id="PTHR30474">
    <property type="entry name" value="CELL CYCLE PROTEIN"/>
    <property type="match status" value="1"/>
</dbReference>
<evidence type="ECO:0000256" key="8">
    <source>
        <dbReference type="ARBA" id="ARBA00022960"/>
    </source>
</evidence>
<feature type="transmembrane region" description="Helical" evidence="22">
    <location>
        <begin position="12"/>
        <end position="32"/>
    </location>
</feature>
<evidence type="ECO:0000256" key="7">
    <source>
        <dbReference type="ARBA" id="ARBA00022692"/>
    </source>
</evidence>
<gene>
    <name evidence="23" type="primary">ftsW</name>
    <name evidence="23" type="ORF">ACJDT4_14345</name>
</gene>
<comment type="catalytic activity">
    <reaction evidence="20">
        <text>[GlcNAc-(1-&gt;4)-Mur2Ac(oyl-L-Ala-gamma-D-Glu-L-Lys-D-Ala-D-Ala)](n)-di-trans,octa-cis-undecaprenyl diphosphate + beta-D-GlcNAc-(1-&gt;4)-Mur2Ac(oyl-L-Ala-gamma-D-Glu-L-Lys-D-Ala-D-Ala)-di-trans,octa-cis-undecaprenyl diphosphate = [GlcNAc-(1-&gt;4)-Mur2Ac(oyl-L-Ala-gamma-D-Glu-L-Lys-D-Ala-D-Ala)](n+1)-di-trans,octa-cis-undecaprenyl diphosphate + di-trans,octa-cis-undecaprenyl diphosphate + H(+)</text>
        <dbReference type="Rhea" id="RHEA:23708"/>
        <dbReference type="Rhea" id="RHEA-COMP:9602"/>
        <dbReference type="Rhea" id="RHEA-COMP:9603"/>
        <dbReference type="ChEBI" id="CHEBI:15378"/>
        <dbReference type="ChEBI" id="CHEBI:58405"/>
        <dbReference type="ChEBI" id="CHEBI:60033"/>
        <dbReference type="ChEBI" id="CHEBI:78435"/>
        <dbReference type="EC" id="2.4.99.28"/>
    </reaction>
</comment>
<protein>
    <recommendedName>
        <fullName evidence="17">Probable peptidoglycan glycosyltransferase FtsW</fullName>
        <ecNumber evidence="19">2.4.99.28</ecNumber>
    </recommendedName>
    <alternativeName>
        <fullName evidence="18">Cell division protein FtsW</fullName>
    </alternativeName>
    <alternativeName>
        <fullName evidence="15">Cell wall polymerase</fullName>
    </alternativeName>
    <alternativeName>
        <fullName evidence="14">Peptidoglycan polymerase</fullName>
    </alternativeName>
</protein>
<evidence type="ECO:0000256" key="1">
    <source>
        <dbReference type="ARBA" id="ARBA00004651"/>
    </source>
</evidence>
<evidence type="ECO:0000256" key="18">
    <source>
        <dbReference type="ARBA" id="ARBA00041418"/>
    </source>
</evidence>
<dbReference type="EC" id="2.4.99.28" evidence="19"/>
<evidence type="ECO:0000256" key="19">
    <source>
        <dbReference type="ARBA" id="ARBA00044770"/>
    </source>
</evidence>
<dbReference type="Proteomes" id="UP001623592">
    <property type="component" value="Unassembled WGS sequence"/>
</dbReference>
<evidence type="ECO:0000256" key="17">
    <source>
        <dbReference type="ARBA" id="ARBA00041185"/>
    </source>
</evidence>
<name>A0ABW8TGE2_9CLOT</name>
<keyword evidence="8" id="KW-0133">Cell shape</keyword>
<evidence type="ECO:0000256" key="21">
    <source>
        <dbReference type="ARBA" id="ARBA00049966"/>
    </source>
</evidence>
<comment type="function">
    <text evidence="21">Peptidoglycan polymerase that is essential for cell division.</text>
</comment>
<evidence type="ECO:0000313" key="24">
    <source>
        <dbReference type="Proteomes" id="UP001623592"/>
    </source>
</evidence>
<keyword evidence="3" id="KW-1003">Cell membrane</keyword>
<organism evidence="23 24">
    <name type="scientific">Clostridium neuense</name>
    <dbReference type="NCBI Taxonomy" id="1728934"/>
    <lineage>
        <taxon>Bacteria</taxon>
        <taxon>Bacillati</taxon>
        <taxon>Bacillota</taxon>
        <taxon>Clostridia</taxon>
        <taxon>Eubacteriales</taxon>
        <taxon>Clostridiaceae</taxon>
        <taxon>Clostridium</taxon>
    </lineage>
</organism>
<comment type="subcellular location">
    <subcellularLocation>
        <location evidence="1">Cell membrane</location>
        <topology evidence="1">Multi-pass membrane protein</topology>
    </subcellularLocation>
</comment>
<keyword evidence="4" id="KW-0132">Cell division</keyword>
<dbReference type="EMBL" id="JBJIAA010000011">
    <property type="protein sequence ID" value="MFL0251599.1"/>
    <property type="molecule type" value="Genomic_DNA"/>
</dbReference>
<evidence type="ECO:0000256" key="11">
    <source>
        <dbReference type="ARBA" id="ARBA00023136"/>
    </source>
</evidence>
<evidence type="ECO:0000256" key="9">
    <source>
        <dbReference type="ARBA" id="ARBA00022984"/>
    </source>
</evidence>
<proteinExistence type="inferred from homology"/>
<keyword evidence="9" id="KW-0573">Peptidoglycan synthesis</keyword>
<evidence type="ECO:0000256" key="4">
    <source>
        <dbReference type="ARBA" id="ARBA00022618"/>
    </source>
</evidence>